<evidence type="ECO:0000313" key="1">
    <source>
        <dbReference type="EMBL" id="MBK1618793.1"/>
    </source>
</evidence>
<accession>A0A9X1B3T9</accession>
<sequence>MARVLILLILLLIAGMTTGCGRVKEDAKRIALENTLSSYRQAIRWGYFPAAAGFVSPEQRTDLDMEHLNNVQITGYEVVQPGVISPDDTAVQLVQIAYVLKDRQRLEQIADRQHWRYDPISGAWWLESGLPSFGDE</sequence>
<evidence type="ECO:0000313" key="2">
    <source>
        <dbReference type="Proteomes" id="UP001138768"/>
    </source>
</evidence>
<dbReference type="EMBL" id="NRRY01000014">
    <property type="protein sequence ID" value="MBK1618793.1"/>
    <property type="molecule type" value="Genomic_DNA"/>
</dbReference>
<dbReference type="Proteomes" id="UP001138768">
    <property type="component" value="Unassembled WGS sequence"/>
</dbReference>
<keyword evidence="2" id="KW-1185">Reference proteome</keyword>
<comment type="caution">
    <text evidence="1">The sequence shown here is derived from an EMBL/GenBank/DDBJ whole genome shotgun (WGS) entry which is preliminary data.</text>
</comment>
<dbReference type="AlphaFoldDB" id="A0A9X1B3T9"/>
<proteinExistence type="predicted"/>
<name>A0A9X1B3T9_9GAMM</name>
<protein>
    <submittedName>
        <fullName evidence="1">Uncharacterized protein</fullName>
    </submittedName>
</protein>
<organism evidence="1 2">
    <name type="scientific">Lamprobacter modestohalophilus</name>
    <dbReference type="NCBI Taxonomy" id="1064514"/>
    <lineage>
        <taxon>Bacteria</taxon>
        <taxon>Pseudomonadati</taxon>
        <taxon>Pseudomonadota</taxon>
        <taxon>Gammaproteobacteria</taxon>
        <taxon>Chromatiales</taxon>
        <taxon>Chromatiaceae</taxon>
        <taxon>Lamprobacter</taxon>
    </lineage>
</organism>
<gene>
    <name evidence="1" type="ORF">CKO42_10175</name>
</gene>
<dbReference type="PROSITE" id="PS51257">
    <property type="entry name" value="PROKAR_LIPOPROTEIN"/>
    <property type="match status" value="1"/>
</dbReference>
<reference evidence="1 2" key="1">
    <citation type="journal article" date="2020" name="Microorganisms">
        <title>Osmotic Adaptation and Compatible Solute Biosynthesis of Phototrophic Bacteria as Revealed from Genome Analyses.</title>
        <authorList>
            <person name="Imhoff J.F."/>
            <person name="Rahn T."/>
            <person name="Kunzel S."/>
            <person name="Keller A."/>
            <person name="Neulinger S.C."/>
        </authorList>
    </citation>
    <scope>NUCLEOTIDE SEQUENCE [LARGE SCALE GENOMIC DNA]</scope>
    <source>
        <strain evidence="1 2">DSM 25653</strain>
    </source>
</reference>